<reference evidence="7 8" key="1">
    <citation type="journal article" date="2018" name="Mol. Biol. Evol.">
        <title>Broad Genomic Sampling Reveals a Smut Pathogenic Ancestry of the Fungal Clade Ustilaginomycotina.</title>
        <authorList>
            <person name="Kijpornyongpan T."/>
            <person name="Mondo S.J."/>
            <person name="Barry K."/>
            <person name="Sandor L."/>
            <person name="Lee J."/>
            <person name="Lipzen A."/>
            <person name="Pangilinan J."/>
            <person name="LaButti K."/>
            <person name="Hainaut M."/>
            <person name="Henrissat B."/>
            <person name="Grigoriev I.V."/>
            <person name="Spatafora J.W."/>
            <person name="Aime M.C."/>
        </authorList>
    </citation>
    <scope>NUCLEOTIDE SEQUENCE [LARGE SCALE GENOMIC DNA]</scope>
    <source>
        <strain evidence="7 8">MCA 4198</strain>
    </source>
</reference>
<dbReference type="Proteomes" id="UP000245768">
    <property type="component" value="Unassembled WGS sequence"/>
</dbReference>
<dbReference type="SUPFAM" id="SSF75005">
    <property type="entry name" value="Arabinanase/levansucrase/invertase"/>
    <property type="match status" value="1"/>
</dbReference>
<proteinExistence type="inferred from homology"/>
<evidence type="ECO:0000256" key="6">
    <source>
        <dbReference type="SAM" id="MobiDB-lite"/>
    </source>
</evidence>
<keyword evidence="4 5" id="KW-0326">Glycosidase</keyword>
<dbReference type="STRING" id="215250.A0A316YT31"/>
<dbReference type="InterPro" id="IPR023296">
    <property type="entry name" value="Glyco_hydro_beta-prop_sf"/>
</dbReference>
<protein>
    <submittedName>
        <fullName evidence="7">Arabinanase/levansucrase/invertase</fullName>
    </submittedName>
</protein>
<sequence length="401" mass="43721">MQSSQVDRRQRRFLTLVFVPLAFSLFLYLSMSGSTSRADEGAMLLHKRSHLASSHVRSNSMIMRSARLRSPSSRGPLALPRDGFLETMADAVTGGGGDTTAAQAGVTNPLGRGQDPNPFSREEDGVRTYYFPTIDFGTGVYMQTSTDLNTVLSVPTNEKKIFTYDKEVGTEAPAYFRWDDDNNLLVISSVGPQGNGLLRMLHSTSQDLLTGWEDLGPVKDGSGNKLVNYDGFIFQHPNGKRYLLYSALKSILITELTSFNTVGKSLTIVTGNGQVIEAPAAFISGDTLNLLWSENGFATPDYNTRRRAVSTHSDPMDPSTWRFADSKTILQSGNGVYGTGSVGVFTGPDGQPWLAYTCFYDPNGFPQSINPRRVQAQPLVIENDVIQSMEPDAPTGPTGTT</sequence>
<dbReference type="InterPro" id="IPR006710">
    <property type="entry name" value="Glyco_hydro_43"/>
</dbReference>
<organism evidence="7 8">
    <name type="scientific">Acaromyces ingoldii</name>
    <dbReference type="NCBI Taxonomy" id="215250"/>
    <lineage>
        <taxon>Eukaryota</taxon>
        <taxon>Fungi</taxon>
        <taxon>Dikarya</taxon>
        <taxon>Basidiomycota</taxon>
        <taxon>Ustilaginomycotina</taxon>
        <taxon>Exobasidiomycetes</taxon>
        <taxon>Exobasidiales</taxon>
        <taxon>Cryptobasidiaceae</taxon>
        <taxon>Acaromyces</taxon>
    </lineage>
</organism>
<keyword evidence="3 5" id="KW-0378">Hydrolase</keyword>
<keyword evidence="2" id="KW-0732">Signal</keyword>
<dbReference type="PANTHER" id="PTHR43817:SF1">
    <property type="entry name" value="HYDROLASE, FAMILY 43, PUTATIVE (AFU_ORTHOLOGUE AFUA_3G01660)-RELATED"/>
    <property type="match status" value="1"/>
</dbReference>
<gene>
    <name evidence="7" type="ORF">FA10DRAFT_298180</name>
</gene>
<keyword evidence="8" id="KW-1185">Reference proteome</keyword>
<evidence type="ECO:0000313" key="7">
    <source>
        <dbReference type="EMBL" id="PWN92710.1"/>
    </source>
</evidence>
<dbReference type="RefSeq" id="XP_025379908.1">
    <property type="nucleotide sequence ID" value="XM_025524568.1"/>
</dbReference>
<evidence type="ECO:0000313" key="8">
    <source>
        <dbReference type="Proteomes" id="UP000245768"/>
    </source>
</evidence>
<comment type="similarity">
    <text evidence="1 5">Belongs to the glycosyl hydrolase 43 family.</text>
</comment>
<dbReference type="GO" id="GO:0005975">
    <property type="term" value="P:carbohydrate metabolic process"/>
    <property type="evidence" value="ECO:0007669"/>
    <property type="project" value="InterPro"/>
</dbReference>
<dbReference type="GO" id="GO:0004553">
    <property type="term" value="F:hydrolase activity, hydrolyzing O-glycosyl compounds"/>
    <property type="evidence" value="ECO:0007669"/>
    <property type="project" value="InterPro"/>
</dbReference>
<dbReference type="InParanoid" id="A0A316YT31"/>
<dbReference type="EMBL" id="KZ819634">
    <property type="protein sequence ID" value="PWN92710.1"/>
    <property type="molecule type" value="Genomic_DNA"/>
</dbReference>
<accession>A0A316YT31</accession>
<dbReference type="OrthoDB" id="272289at2759"/>
<evidence type="ECO:0000256" key="3">
    <source>
        <dbReference type="ARBA" id="ARBA00022801"/>
    </source>
</evidence>
<name>A0A316YT31_9BASI</name>
<evidence type="ECO:0000256" key="4">
    <source>
        <dbReference type="ARBA" id="ARBA00023295"/>
    </source>
</evidence>
<evidence type="ECO:0000256" key="5">
    <source>
        <dbReference type="RuleBase" id="RU361187"/>
    </source>
</evidence>
<dbReference type="Pfam" id="PF04616">
    <property type="entry name" value="Glyco_hydro_43"/>
    <property type="match status" value="1"/>
</dbReference>
<evidence type="ECO:0000256" key="1">
    <source>
        <dbReference type="ARBA" id="ARBA00009865"/>
    </source>
</evidence>
<dbReference type="AlphaFoldDB" id="A0A316YT31"/>
<dbReference type="GeneID" id="37046484"/>
<dbReference type="Gene3D" id="2.115.10.20">
    <property type="entry name" value="Glycosyl hydrolase domain, family 43"/>
    <property type="match status" value="1"/>
</dbReference>
<evidence type="ECO:0000256" key="2">
    <source>
        <dbReference type="ARBA" id="ARBA00022729"/>
    </source>
</evidence>
<dbReference type="PANTHER" id="PTHR43817">
    <property type="entry name" value="GLYCOSYL HYDROLASE"/>
    <property type="match status" value="1"/>
</dbReference>
<feature type="region of interest" description="Disordered" evidence="6">
    <location>
        <begin position="97"/>
        <end position="123"/>
    </location>
</feature>